<dbReference type="EMBL" id="JN412591">
    <property type="protein sequence ID" value="AEL98198.1"/>
    <property type="molecule type" value="Genomic_DNA"/>
</dbReference>
<dbReference type="InterPro" id="IPR009061">
    <property type="entry name" value="DNA-bd_dom_put_sf"/>
</dbReference>
<organism evidence="1 2">
    <name type="scientific">Mycobacterium phage BigNuz</name>
    <dbReference type="NCBI Taxonomy" id="1074309"/>
    <lineage>
        <taxon>Viruses</taxon>
        <taxon>Duplodnaviria</taxon>
        <taxon>Heunggongvirae</taxon>
        <taxon>Uroviricota</taxon>
        <taxon>Caudoviricetes</taxon>
        <taxon>Pclasvirinae</taxon>
        <taxon>Bignuzvirus</taxon>
        <taxon>Bignuzvirus bignuz</taxon>
    </lineage>
</organism>
<gene>
    <name evidence="1" type="primary">35</name>
    <name evidence="1" type="ORF">PBI_BIGNUZ_35</name>
</gene>
<dbReference type="Proteomes" id="UP000000697">
    <property type="component" value="Segment"/>
</dbReference>
<accession>G1JX50</accession>
<protein>
    <recommendedName>
        <fullName evidence="3">Helix-turn-helix domain-containing protein</fullName>
    </recommendedName>
</protein>
<dbReference type="KEGG" id="vg:18559663"/>
<dbReference type="OrthoDB" id="24081at10239"/>
<proteinExistence type="predicted"/>
<dbReference type="RefSeq" id="YP_009012284.1">
    <property type="nucleotide sequence ID" value="NC_023692.1"/>
</dbReference>
<evidence type="ECO:0008006" key="3">
    <source>
        <dbReference type="Google" id="ProtNLM"/>
    </source>
</evidence>
<dbReference type="GeneID" id="18559663"/>
<reference evidence="1 2" key="1">
    <citation type="journal article" date="2012" name="J. Virol.">
        <title>Complete Genome Sequences of 138 Mycobacteriophages.</title>
        <authorList>
            <consortium name="the Science Education Alliance Phage Hunters Advancing Genomics and Evolutionary Science Program"/>
            <consortium name="the KwaZulu-Natal Research Institute for Tuberculosis and HIV Mycobacterial Genetics Course Students"/>
            <consortium name="the Phage Hunters Integrating Research and Education Program"/>
            <person name="Hatfull G.F."/>
        </authorList>
    </citation>
    <scope>NUCLEOTIDE SEQUENCE [LARGE SCALE GENOMIC DNA]</scope>
</reference>
<evidence type="ECO:0000313" key="1">
    <source>
        <dbReference type="EMBL" id="AEL98198.1"/>
    </source>
</evidence>
<keyword evidence="2" id="KW-1185">Reference proteome</keyword>
<dbReference type="SUPFAM" id="SSF46955">
    <property type="entry name" value="Putative DNA-binding domain"/>
    <property type="match status" value="1"/>
</dbReference>
<sequence>MVLPMPSTKHTASAAPEIVASEACRILNVDRSTLLRWVAAEKVTPTRKLPGSTGAFLFDGAEIEALAAARKTARAARKASA</sequence>
<evidence type="ECO:0000313" key="2">
    <source>
        <dbReference type="Proteomes" id="UP000000697"/>
    </source>
</evidence>
<name>G1JX50_9CAUD</name>